<sequence length="52" mass="5778">MNDMSDCPVDAITNAFLEKLIFTIIEPAFTNEFELATKPVENSCQKAIPNMA</sequence>
<organism evidence="1">
    <name type="scientific">marine sediment metagenome</name>
    <dbReference type="NCBI Taxonomy" id="412755"/>
    <lineage>
        <taxon>unclassified sequences</taxon>
        <taxon>metagenomes</taxon>
        <taxon>ecological metagenomes</taxon>
    </lineage>
</organism>
<name>X1PRX7_9ZZZZ</name>
<reference evidence="1" key="1">
    <citation type="journal article" date="2014" name="Front. Microbiol.">
        <title>High frequency of phylogenetically diverse reductive dehalogenase-homologous genes in deep subseafloor sedimentary metagenomes.</title>
        <authorList>
            <person name="Kawai M."/>
            <person name="Futagami T."/>
            <person name="Toyoda A."/>
            <person name="Takaki Y."/>
            <person name="Nishi S."/>
            <person name="Hori S."/>
            <person name="Arai W."/>
            <person name="Tsubouchi T."/>
            <person name="Morono Y."/>
            <person name="Uchiyama I."/>
            <person name="Ito T."/>
            <person name="Fujiyama A."/>
            <person name="Inagaki F."/>
            <person name="Takami H."/>
        </authorList>
    </citation>
    <scope>NUCLEOTIDE SEQUENCE</scope>
    <source>
        <strain evidence="1">Expedition CK06-06</strain>
    </source>
</reference>
<evidence type="ECO:0000313" key="1">
    <source>
        <dbReference type="EMBL" id="GAI33634.1"/>
    </source>
</evidence>
<dbReference type="AlphaFoldDB" id="X1PRX7"/>
<gene>
    <name evidence="1" type="ORF">S06H3_49182</name>
</gene>
<accession>X1PRX7</accession>
<proteinExistence type="predicted"/>
<protein>
    <submittedName>
        <fullName evidence="1">Uncharacterized protein</fullName>
    </submittedName>
</protein>
<comment type="caution">
    <text evidence="1">The sequence shown here is derived from an EMBL/GenBank/DDBJ whole genome shotgun (WGS) entry which is preliminary data.</text>
</comment>
<dbReference type="EMBL" id="BARV01031040">
    <property type="protein sequence ID" value="GAI33634.1"/>
    <property type="molecule type" value="Genomic_DNA"/>
</dbReference>